<accession>A0A4P6V4I6</accession>
<protein>
    <recommendedName>
        <fullName evidence="3">Enolpyruvate transferase domain-containing protein</fullName>
    </recommendedName>
</protein>
<reference evidence="1 2" key="1">
    <citation type="journal article" date="2017" name="Int. J. Syst. Evol. Microbiol.">
        <title>Roseitalea porphyridii gen. nov., sp. nov., isolated from a red alga, and reclassification of Hoeflea suaedae Chung et al. 2013 as Pseudohoeflea suaedae gen. nov., comb. nov.</title>
        <authorList>
            <person name="Hyeon J.W."/>
            <person name="Jeong S.E."/>
            <person name="Baek K."/>
            <person name="Jeon C.O."/>
        </authorList>
    </citation>
    <scope>NUCLEOTIDE SEQUENCE [LARGE SCALE GENOMIC DNA]</scope>
    <source>
        <strain evidence="1 2">MA7-20</strain>
    </source>
</reference>
<keyword evidence="2" id="KW-1185">Reference proteome</keyword>
<gene>
    <name evidence="1" type="ORF">E0E05_15165</name>
</gene>
<dbReference type="EMBL" id="CP036532">
    <property type="protein sequence ID" value="QBK31823.1"/>
    <property type="molecule type" value="Genomic_DNA"/>
</dbReference>
<dbReference type="GO" id="GO:0016765">
    <property type="term" value="F:transferase activity, transferring alkyl or aryl (other than methyl) groups"/>
    <property type="evidence" value="ECO:0007669"/>
    <property type="project" value="InterPro"/>
</dbReference>
<dbReference type="OrthoDB" id="9809920at2"/>
<dbReference type="InterPro" id="IPR013792">
    <property type="entry name" value="RNA3'P_cycl/enolpyr_Trfase_a/b"/>
</dbReference>
<evidence type="ECO:0000313" key="2">
    <source>
        <dbReference type="Proteomes" id="UP000293719"/>
    </source>
</evidence>
<organism evidence="1 2">
    <name type="scientific">Roseitalea porphyridii</name>
    <dbReference type="NCBI Taxonomy" id="1852022"/>
    <lineage>
        <taxon>Bacteria</taxon>
        <taxon>Pseudomonadati</taxon>
        <taxon>Pseudomonadota</taxon>
        <taxon>Alphaproteobacteria</taxon>
        <taxon>Hyphomicrobiales</taxon>
        <taxon>Ahrensiaceae</taxon>
        <taxon>Roseitalea</taxon>
    </lineage>
</organism>
<dbReference type="GeneID" id="90768646"/>
<proteinExistence type="predicted"/>
<dbReference type="SUPFAM" id="SSF55205">
    <property type="entry name" value="EPT/RTPC-like"/>
    <property type="match status" value="1"/>
</dbReference>
<dbReference type="KEGG" id="rpod:E0E05_15165"/>
<dbReference type="RefSeq" id="WP_131617473.1">
    <property type="nucleotide sequence ID" value="NZ_CP036532.1"/>
</dbReference>
<dbReference type="AlphaFoldDB" id="A0A4P6V4I6"/>
<evidence type="ECO:0000313" key="1">
    <source>
        <dbReference type="EMBL" id="QBK31823.1"/>
    </source>
</evidence>
<dbReference type="Proteomes" id="UP000293719">
    <property type="component" value="Chromosome"/>
</dbReference>
<name>A0A4P6V4I6_9HYPH</name>
<sequence length="217" mass="21938">MRQPKMTASDDHLDIVLAGLAAGRTLLPSTRSGDRPILDAMAALGARIERTDAGIAATGAGNGCLLEPAATLALEDADAALLVAGLVAPYDMAARIACRSALPDGERDAFLAATAAMGIQASAPDADTIVLAGQASAVPARHACAGWSETVLRAIALAALNTPGITRLEGEGAAPTGLARRLRVFGAQCRIDDRDGGWSLAVTGQCVLRAAEAESAS</sequence>
<dbReference type="Gene3D" id="3.65.10.10">
    <property type="entry name" value="Enolpyruvate transferase domain"/>
    <property type="match status" value="1"/>
</dbReference>
<evidence type="ECO:0008006" key="3">
    <source>
        <dbReference type="Google" id="ProtNLM"/>
    </source>
</evidence>
<dbReference type="InterPro" id="IPR036968">
    <property type="entry name" value="Enolpyruvate_Tfrase_sf"/>
</dbReference>